<feature type="binding site" evidence="14">
    <location>
        <begin position="231"/>
        <end position="232"/>
    </location>
    <ligand>
        <name>FMN</name>
        <dbReference type="ChEBI" id="CHEBI:58210"/>
    </ligand>
</feature>
<dbReference type="GO" id="GO:0017150">
    <property type="term" value="F:tRNA dihydrouridine synthase activity"/>
    <property type="evidence" value="ECO:0007669"/>
    <property type="project" value="InterPro"/>
</dbReference>
<evidence type="ECO:0000256" key="1">
    <source>
        <dbReference type="ARBA" id="ARBA00001917"/>
    </source>
</evidence>
<dbReference type="InterPro" id="IPR018517">
    <property type="entry name" value="tRNA_hU_synthase_CS"/>
</dbReference>
<dbReference type="EC" id="1.3.1.-" evidence="12"/>
<dbReference type="GO" id="GO:0050660">
    <property type="term" value="F:flavin adenine dinucleotide binding"/>
    <property type="evidence" value="ECO:0007669"/>
    <property type="project" value="InterPro"/>
</dbReference>
<dbReference type="Gene3D" id="3.20.20.70">
    <property type="entry name" value="Aldolase class I"/>
    <property type="match status" value="1"/>
</dbReference>
<evidence type="ECO:0000256" key="11">
    <source>
        <dbReference type="ARBA" id="ARBA00048802"/>
    </source>
</evidence>
<dbReference type="SUPFAM" id="SSF51395">
    <property type="entry name" value="FMN-linked oxidoreductases"/>
    <property type="match status" value="1"/>
</dbReference>
<dbReference type="InterPro" id="IPR004652">
    <property type="entry name" value="DusB-like"/>
</dbReference>
<keyword evidence="14" id="KW-0547">Nucleotide-binding</keyword>
<dbReference type="GO" id="GO:0000049">
    <property type="term" value="F:tRNA binding"/>
    <property type="evidence" value="ECO:0007669"/>
    <property type="project" value="UniProtKB-KW"/>
</dbReference>
<dbReference type="NCBIfam" id="TIGR00737">
    <property type="entry name" value="nifR3_yhdG"/>
    <property type="match status" value="1"/>
</dbReference>
<dbReference type="RefSeq" id="WP_159823100.1">
    <property type="nucleotide sequence ID" value="NZ_CABWNB010000003.1"/>
</dbReference>
<organism evidence="16 17">
    <name type="scientific">Negativicoccus succinicivorans</name>
    <dbReference type="NCBI Taxonomy" id="620903"/>
    <lineage>
        <taxon>Bacteria</taxon>
        <taxon>Bacillati</taxon>
        <taxon>Bacillota</taxon>
        <taxon>Negativicutes</taxon>
        <taxon>Veillonellales</taxon>
        <taxon>Veillonellaceae</taxon>
        <taxon>Negativicoccus</taxon>
    </lineage>
</organism>
<comment type="caution">
    <text evidence="16">The sequence shown here is derived from an EMBL/GenBank/DDBJ whole genome shotgun (WGS) entry which is preliminary data.</text>
</comment>
<evidence type="ECO:0000256" key="14">
    <source>
        <dbReference type="PIRSR" id="PIRSR006621-2"/>
    </source>
</evidence>
<comment type="catalytic activity">
    <reaction evidence="11">
        <text>a 5,6-dihydrouridine in tRNA + NAD(+) = a uridine in tRNA + NADH + H(+)</text>
        <dbReference type="Rhea" id="RHEA:54452"/>
        <dbReference type="Rhea" id="RHEA-COMP:13339"/>
        <dbReference type="Rhea" id="RHEA-COMP:13887"/>
        <dbReference type="ChEBI" id="CHEBI:15378"/>
        <dbReference type="ChEBI" id="CHEBI:57540"/>
        <dbReference type="ChEBI" id="CHEBI:57945"/>
        <dbReference type="ChEBI" id="CHEBI:65315"/>
        <dbReference type="ChEBI" id="CHEBI:74443"/>
    </reaction>
</comment>
<evidence type="ECO:0000256" key="12">
    <source>
        <dbReference type="PIRNR" id="PIRNR006621"/>
    </source>
</evidence>
<evidence type="ECO:0000256" key="13">
    <source>
        <dbReference type="PIRSR" id="PIRSR006621-1"/>
    </source>
</evidence>
<dbReference type="OrthoDB" id="9764501at2"/>
<keyword evidence="5 12" id="KW-0288">FMN</keyword>
<dbReference type="EMBL" id="JACHHI010000002">
    <property type="protein sequence ID" value="MBB6477473.1"/>
    <property type="molecule type" value="Genomic_DNA"/>
</dbReference>
<dbReference type="AlphaFoldDB" id="A0A841R139"/>
<comment type="similarity">
    <text evidence="12">Belongs to the dus family.</text>
</comment>
<proteinExistence type="inferred from homology"/>
<name>A0A841R139_9FIRM</name>
<evidence type="ECO:0000256" key="10">
    <source>
        <dbReference type="ARBA" id="ARBA00048205"/>
    </source>
</evidence>
<keyword evidence="9 12" id="KW-0560">Oxidoreductase</keyword>
<keyword evidence="6 12" id="KW-0819">tRNA processing</keyword>
<evidence type="ECO:0000256" key="8">
    <source>
        <dbReference type="ARBA" id="ARBA00022884"/>
    </source>
</evidence>
<reference evidence="16 17" key="1">
    <citation type="submission" date="2020-08" db="EMBL/GenBank/DDBJ databases">
        <title>Genomic Encyclopedia of Type Strains, Phase IV (KMG-IV): sequencing the most valuable type-strain genomes for metagenomic binning, comparative biology and taxonomic classification.</title>
        <authorList>
            <person name="Goeker M."/>
        </authorList>
    </citation>
    <scope>NUCLEOTIDE SEQUENCE [LARGE SCALE GENOMIC DNA]</scope>
    <source>
        <strain evidence="16 17">DSM 21255</strain>
    </source>
</reference>
<feature type="domain" description="DUS-like FMN-binding" evidence="15">
    <location>
        <begin position="21"/>
        <end position="322"/>
    </location>
</feature>
<evidence type="ECO:0000256" key="6">
    <source>
        <dbReference type="ARBA" id="ARBA00022694"/>
    </source>
</evidence>
<evidence type="ECO:0000259" key="15">
    <source>
        <dbReference type="Pfam" id="PF01207"/>
    </source>
</evidence>
<dbReference type="InterPro" id="IPR013785">
    <property type="entry name" value="Aldolase_TIM"/>
</dbReference>
<dbReference type="PIRSF" id="PIRSF006621">
    <property type="entry name" value="Dus"/>
    <property type="match status" value="1"/>
</dbReference>
<keyword evidence="17" id="KW-1185">Reference proteome</keyword>
<protein>
    <recommendedName>
        <fullName evidence="12">tRNA-dihydrouridine synthase</fullName>
        <ecNumber evidence="12">1.3.1.-</ecNumber>
    </recommendedName>
</protein>
<evidence type="ECO:0000256" key="7">
    <source>
        <dbReference type="ARBA" id="ARBA00022857"/>
    </source>
</evidence>
<comment type="cofactor">
    <cofactor evidence="1 12 14">
        <name>FMN</name>
        <dbReference type="ChEBI" id="CHEBI:58210"/>
    </cofactor>
</comment>
<evidence type="ECO:0000256" key="5">
    <source>
        <dbReference type="ARBA" id="ARBA00022643"/>
    </source>
</evidence>
<comment type="function">
    <text evidence="2 12">Catalyzes the synthesis of 5,6-dihydrouridine (D), a modified base found in the D-loop of most tRNAs, via the reduction of the C5-C6 double bond in target uridines.</text>
</comment>
<gene>
    <name evidence="16" type="ORF">HNR45_000503</name>
</gene>
<evidence type="ECO:0000256" key="9">
    <source>
        <dbReference type="ARBA" id="ARBA00023002"/>
    </source>
</evidence>
<dbReference type="Proteomes" id="UP000591941">
    <property type="component" value="Unassembled WGS sequence"/>
</dbReference>
<dbReference type="Gene3D" id="1.10.1200.80">
    <property type="entry name" value="Putative flavin oxidoreducatase, domain 2"/>
    <property type="match status" value="1"/>
</dbReference>
<sequence>MNAINNTPAIGGVKLRNCVALAPMAGICDQTYRRLATAQGVGFVCTEMISAKGLLYHNEKTLRMLALAEDEHPVAVQLFGHVPEELAQAAQIVARAGADIIDLNMGCPVAKVVKNGDGSALLRDVPQAAACIAAMADAVDVPVTAKIRLGWDDDSRNAVTVARALAAAGAAALTVHGRTREQGYSGQADWRAIAEVVAAVEIPVWGNGDVVDGPSAARLLAETNAAGVAIGRAAMGNPFVFHEVTTYLATGESVAPPTATERLTMCRRHLHMLAEEKGEAVAVRQMRTHAIGYLRGLRNSAALRRELMQAETLARWDELLAEALAVVTA</sequence>
<accession>A0A841R139</accession>
<feature type="binding site" evidence="14">
    <location>
        <position position="146"/>
    </location>
    <ligand>
        <name>FMN</name>
        <dbReference type="ChEBI" id="CHEBI:58210"/>
    </ligand>
</feature>
<keyword evidence="3" id="KW-0820">tRNA-binding</keyword>
<dbReference type="PANTHER" id="PTHR45846">
    <property type="entry name" value="TRNA-DIHYDROURIDINE(47) SYNTHASE [NAD(P)(+)]-LIKE"/>
    <property type="match status" value="1"/>
</dbReference>
<dbReference type="InterPro" id="IPR001269">
    <property type="entry name" value="DUS_fam"/>
</dbReference>
<dbReference type="Pfam" id="PF01207">
    <property type="entry name" value="Dus"/>
    <property type="match status" value="1"/>
</dbReference>
<evidence type="ECO:0000313" key="17">
    <source>
        <dbReference type="Proteomes" id="UP000591941"/>
    </source>
</evidence>
<dbReference type="InterPro" id="IPR035587">
    <property type="entry name" value="DUS-like_FMN-bd"/>
</dbReference>
<evidence type="ECO:0000256" key="4">
    <source>
        <dbReference type="ARBA" id="ARBA00022630"/>
    </source>
</evidence>
<comment type="catalytic activity">
    <reaction evidence="10">
        <text>a 5,6-dihydrouridine in tRNA + NADP(+) = a uridine in tRNA + NADPH + H(+)</text>
        <dbReference type="Rhea" id="RHEA:23624"/>
        <dbReference type="Rhea" id="RHEA-COMP:13339"/>
        <dbReference type="Rhea" id="RHEA-COMP:13887"/>
        <dbReference type="ChEBI" id="CHEBI:15378"/>
        <dbReference type="ChEBI" id="CHEBI:57783"/>
        <dbReference type="ChEBI" id="CHEBI:58349"/>
        <dbReference type="ChEBI" id="CHEBI:65315"/>
        <dbReference type="ChEBI" id="CHEBI:74443"/>
    </reaction>
</comment>
<feature type="binding site" evidence="14">
    <location>
        <begin position="23"/>
        <end position="25"/>
    </location>
    <ligand>
        <name>FMN</name>
        <dbReference type="ChEBI" id="CHEBI:58210"/>
    </ligand>
</feature>
<keyword evidence="8" id="KW-0694">RNA-binding</keyword>
<dbReference type="PROSITE" id="PS01136">
    <property type="entry name" value="UPF0034"/>
    <property type="match status" value="1"/>
</dbReference>
<evidence type="ECO:0000256" key="3">
    <source>
        <dbReference type="ARBA" id="ARBA00022555"/>
    </source>
</evidence>
<dbReference type="GeneID" id="93485781"/>
<feature type="binding site" evidence="14">
    <location>
        <position position="77"/>
    </location>
    <ligand>
        <name>FMN</name>
        <dbReference type="ChEBI" id="CHEBI:58210"/>
    </ligand>
</feature>
<dbReference type="InterPro" id="IPR024036">
    <property type="entry name" value="tRNA-dHydroUridine_Synthase_C"/>
</dbReference>
<keyword evidence="4 12" id="KW-0285">Flavoprotein</keyword>
<keyword evidence="7" id="KW-0521">NADP</keyword>
<feature type="binding site" evidence="14">
    <location>
        <position position="176"/>
    </location>
    <ligand>
        <name>FMN</name>
        <dbReference type="ChEBI" id="CHEBI:58210"/>
    </ligand>
</feature>
<feature type="active site" description="Proton donor" evidence="13">
    <location>
        <position position="107"/>
    </location>
</feature>
<dbReference type="CDD" id="cd02801">
    <property type="entry name" value="DUS_like_FMN"/>
    <property type="match status" value="1"/>
</dbReference>
<evidence type="ECO:0000313" key="16">
    <source>
        <dbReference type="EMBL" id="MBB6477473.1"/>
    </source>
</evidence>
<dbReference type="PANTHER" id="PTHR45846:SF1">
    <property type="entry name" value="TRNA-DIHYDROURIDINE(47) SYNTHASE [NAD(P)(+)]-LIKE"/>
    <property type="match status" value="1"/>
</dbReference>
<evidence type="ECO:0000256" key="2">
    <source>
        <dbReference type="ARBA" id="ARBA00002790"/>
    </source>
</evidence>